<comment type="similarity">
    <text evidence="5">Belongs to the class-III pyridoxal-phosphate-dependent aminotransferase family.</text>
</comment>
<evidence type="ECO:0000256" key="5">
    <source>
        <dbReference type="RuleBase" id="RU003560"/>
    </source>
</evidence>
<proteinExistence type="inferred from homology"/>
<keyword evidence="3" id="KW-0808">Transferase</keyword>
<dbReference type="InterPro" id="IPR005814">
    <property type="entry name" value="Aminotrans_3"/>
</dbReference>
<evidence type="ECO:0000313" key="7">
    <source>
        <dbReference type="Proteomes" id="UP001596989"/>
    </source>
</evidence>
<evidence type="ECO:0000313" key="6">
    <source>
        <dbReference type="EMBL" id="MFD0960225.1"/>
    </source>
</evidence>
<gene>
    <name evidence="6" type="ORF">ACFQ2I_12585</name>
</gene>
<dbReference type="Gene3D" id="3.40.640.10">
    <property type="entry name" value="Type I PLP-dependent aspartate aminotransferase-like (Major domain)"/>
    <property type="match status" value="1"/>
</dbReference>
<evidence type="ECO:0000256" key="1">
    <source>
        <dbReference type="ARBA" id="ARBA00001933"/>
    </source>
</evidence>
<dbReference type="InterPro" id="IPR050103">
    <property type="entry name" value="Class-III_PLP-dep_AT"/>
</dbReference>
<dbReference type="EMBL" id="JBHTJZ010000017">
    <property type="protein sequence ID" value="MFD0960225.1"/>
    <property type="molecule type" value="Genomic_DNA"/>
</dbReference>
<dbReference type="Pfam" id="PF00202">
    <property type="entry name" value="Aminotran_3"/>
    <property type="match status" value="1"/>
</dbReference>
<evidence type="ECO:0000256" key="3">
    <source>
        <dbReference type="ARBA" id="ARBA00022679"/>
    </source>
</evidence>
<organism evidence="6 7">
    <name type="scientific">Paenibacillus chungangensis</name>
    <dbReference type="NCBI Taxonomy" id="696535"/>
    <lineage>
        <taxon>Bacteria</taxon>
        <taxon>Bacillati</taxon>
        <taxon>Bacillota</taxon>
        <taxon>Bacilli</taxon>
        <taxon>Bacillales</taxon>
        <taxon>Paenibacillaceae</taxon>
        <taxon>Paenibacillus</taxon>
    </lineage>
</organism>
<comment type="cofactor">
    <cofactor evidence="1">
        <name>pyridoxal 5'-phosphate</name>
        <dbReference type="ChEBI" id="CHEBI:597326"/>
    </cofactor>
</comment>
<keyword evidence="4 5" id="KW-0663">Pyridoxal phosphate</keyword>
<reference evidence="7" key="1">
    <citation type="journal article" date="2019" name="Int. J. Syst. Evol. Microbiol.">
        <title>The Global Catalogue of Microorganisms (GCM) 10K type strain sequencing project: providing services to taxonomists for standard genome sequencing and annotation.</title>
        <authorList>
            <consortium name="The Broad Institute Genomics Platform"/>
            <consortium name="The Broad Institute Genome Sequencing Center for Infectious Disease"/>
            <person name="Wu L."/>
            <person name="Ma J."/>
        </authorList>
    </citation>
    <scope>NUCLEOTIDE SEQUENCE [LARGE SCALE GENOMIC DNA]</scope>
    <source>
        <strain evidence="7">CCUG 59129</strain>
    </source>
</reference>
<comment type="caution">
    <text evidence="6">The sequence shown here is derived from an EMBL/GenBank/DDBJ whole genome shotgun (WGS) entry which is preliminary data.</text>
</comment>
<evidence type="ECO:0000256" key="2">
    <source>
        <dbReference type="ARBA" id="ARBA00022576"/>
    </source>
</evidence>
<sequence length="531" mass="59044">MKTMETMKTVKRSLTGLLGSEYTNAVAAGAALLTDLSGEEARRLAAEEVEFLPDAYRDKTDLLLEQVGKRIIPEMKASTSGAPTDAFRRASNSKASPLGGIGYLRLGEDGRLYLIGKSEHYHTPLGHNFPGYKLIDHARVLGITNATHNNTRGHATRLLERELIRTANGLAREDVDTLKGVLDSREPHVLNRVINLETGTLACEAGIKMMLARFYRLDATFPAPKYAGRTPVFFVMGDRDGGAAANYHGTSVIAQTLRNMWPDMTGKLEDAGIWKVCPVDINDYEDFKFKFERYNQSPFKVAGFLHEIIMMNYGGIKLEQHYLQQAYDLCHRNDTPIMCDEIQSCMWYPGMFLFRAYGLNPDFVVIGKGFPGGQYPASRIITTAEMDTLNQFGALVTNGQEELAALAYLITMTFAEENAAWIGAMGDYYEERLKALASCHPSIIARTEGKGHLSTLFFHEAKLAAAFAGRLGEQCIDISAQTYKANCPPAALTKPPIIATMKMLDYMIARMDEALQAIREEREADDREDTR</sequence>
<accession>A0ABW3HRX1</accession>
<protein>
    <submittedName>
        <fullName evidence="6">Aminotransferase class III-fold pyridoxal phosphate-dependent enzyme</fullName>
    </submittedName>
</protein>
<dbReference type="PANTHER" id="PTHR11986">
    <property type="entry name" value="AMINOTRANSFERASE CLASS III"/>
    <property type="match status" value="1"/>
</dbReference>
<dbReference type="InterPro" id="IPR015421">
    <property type="entry name" value="PyrdxlP-dep_Trfase_major"/>
</dbReference>
<evidence type="ECO:0000256" key="4">
    <source>
        <dbReference type="ARBA" id="ARBA00022898"/>
    </source>
</evidence>
<dbReference type="Proteomes" id="UP001596989">
    <property type="component" value="Unassembled WGS sequence"/>
</dbReference>
<dbReference type="SUPFAM" id="SSF53383">
    <property type="entry name" value="PLP-dependent transferases"/>
    <property type="match status" value="1"/>
</dbReference>
<keyword evidence="7" id="KW-1185">Reference proteome</keyword>
<dbReference type="InterPro" id="IPR015424">
    <property type="entry name" value="PyrdxlP-dep_Trfase"/>
</dbReference>
<dbReference type="Gene3D" id="3.90.1150.10">
    <property type="entry name" value="Aspartate Aminotransferase, domain 1"/>
    <property type="match status" value="1"/>
</dbReference>
<dbReference type="PANTHER" id="PTHR11986:SF79">
    <property type="entry name" value="ACETYLORNITHINE AMINOTRANSFERASE, MITOCHONDRIAL"/>
    <property type="match status" value="1"/>
</dbReference>
<name>A0ABW3HRX1_9BACL</name>
<dbReference type="GO" id="GO:0008483">
    <property type="term" value="F:transaminase activity"/>
    <property type="evidence" value="ECO:0007669"/>
    <property type="project" value="UniProtKB-KW"/>
</dbReference>
<dbReference type="RefSeq" id="WP_377564622.1">
    <property type="nucleotide sequence ID" value="NZ_JBHTJZ010000017.1"/>
</dbReference>
<dbReference type="InterPro" id="IPR015422">
    <property type="entry name" value="PyrdxlP-dep_Trfase_small"/>
</dbReference>
<keyword evidence="2 6" id="KW-0032">Aminotransferase</keyword>